<organism evidence="2 3">
    <name type="scientific">Austropuccinia psidii MF-1</name>
    <dbReference type="NCBI Taxonomy" id="1389203"/>
    <lineage>
        <taxon>Eukaryota</taxon>
        <taxon>Fungi</taxon>
        <taxon>Dikarya</taxon>
        <taxon>Basidiomycota</taxon>
        <taxon>Pucciniomycotina</taxon>
        <taxon>Pucciniomycetes</taxon>
        <taxon>Pucciniales</taxon>
        <taxon>Sphaerophragmiaceae</taxon>
        <taxon>Austropuccinia</taxon>
    </lineage>
</organism>
<reference evidence="2" key="1">
    <citation type="submission" date="2021-03" db="EMBL/GenBank/DDBJ databases">
        <title>Draft genome sequence of rust myrtle Austropuccinia psidii MF-1, a brazilian biotype.</title>
        <authorList>
            <person name="Quecine M.C."/>
            <person name="Pachon D.M.R."/>
            <person name="Bonatelli M.L."/>
            <person name="Correr F.H."/>
            <person name="Franceschini L.M."/>
            <person name="Leite T.F."/>
            <person name="Margarido G.R.A."/>
            <person name="Almeida C.A."/>
            <person name="Ferrarezi J.A."/>
            <person name="Labate C.A."/>
        </authorList>
    </citation>
    <scope>NUCLEOTIDE SEQUENCE</scope>
    <source>
        <strain evidence="2">MF-1</strain>
    </source>
</reference>
<dbReference type="AlphaFoldDB" id="A0A9Q3ECQ9"/>
<dbReference type="EMBL" id="AVOT02025461">
    <property type="protein sequence ID" value="MBW0516755.1"/>
    <property type="molecule type" value="Genomic_DNA"/>
</dbReference>
<sequence>MFHEDLFDCLSEDIKGAISKEMIKENVMVRAEDGESLIPPMRLLKKDLEQKLEATIFVTERLSPPRISEQKESKNKKRSVQFKEDVFPEMQEALKKIKELTKTLQEQRELFKEEAPAENEDVKTFMDQLNELTNVAKPQKKIINNTKAKKQGFRPRDNVSPPPNRCVPYVPAQNVPKFTVKFHYCKEEGH</sequence>
<protein>
    <submittedName>
        <fullName evidence="2">Uncharacterized protein</fullName>
    </submittedName>
</protein>
<evidence type="ECO:0000313" key="2">
    <source>
        <dbReference type="EMBL" id="MBW0516755.1"/>
    </source>
</evidence>
<gene>
    <name evidence="2" type="ORF">O181_056470</name>
</gene>
<name>A0A9Q3ECQ9_9BASI</name>
<dbReference type="Proteomes" id="UP000765509">
    <property type="component" value="Unassembled WGS sequence"/>
</dbReference>
<feature type="region of interest" description="Disordered" evidence="1">
    <location>
        <begin position="145"/>
        <end position="166"/>
    </location>
</feature>
<evidence type="ECO:0000256" key="1">
    <source>
        <dbReference type="SAM" id="MobiDB-lite"/>
    </source>
</evidence>
<comment type="caution">
    <text evidence="2">The sequence shown here is derived from an EMBL/GenBank/DDBJ whole genome shotgun (WGS) entry which is preliminary data.</text>
</comment>
<accession>A0A9Q3ECQ9</accession>
<proteinExistence type="predicted"/>
<keyword evidence="3" id="KW-1185">Reference proteome</keyword>
<evidence type="ECO:0000313" key="3">
    <source>
        <dbReference type="Proteomes" id="UP000765509"/>
    </source>
</evidence>